<name>A0A1X2H260_SYNRA</name>
<dbReference type="OMA" id="CKSKRRY"/>
<organism evidence="6 7">
    <name type="scientific">Syncephalastrum racemosum</name>
    <name type="common">Filamentous fungus</name>
    <dbReference type="NCBI Taxonomy" id="13706"/>
    <lineage>
        <taxon>Eukaryota</taxon>
        <taxon>Fungi</taxon>
        <taxon>Fungi incertae sedis</taxon>
        <taxon>Mucoromycota</taxon>
        <taxon>Mucoromycotina</taxon>
        <taxon>Mucoromycetes</taxon>
        <taxon>Mucorales</taxon>
        <taxon>Syncephalastraceae</taxon>
        <taxon>Syncephalastrum</taxon>
    </lineage>
</organism>
<dbReference type="AlphaFoldDB" id="A0A1X2H260"/>
<dbReference type="PANTHER" id="PTHR14742">
    <property type="entry name" value="RIBONUCLEASE P SUBUNIT P21"/>
    <property type="match status" value="1"/>
</dbReference>
<keyword evidence="2" id="KW-0479">Metal-binding</keyword>
<evidence type="ECO:0000313" key="7">
    <source>
        <dbReference type="Proteomes" id="UP000242180"/>
    </source>
</evidence>
<dbReference type="PANTHER" id="PTHR14742:SF0">
    <property type="entry name" value="RIBONUCLEASE P PROTEIN SUBUNIT P21"/>
    <property type="match status" value="1"/>
</dbReference>
<dbReference type="OrthoDB" id="128536at2759"/>
<keyword evidence="3" id="KW-0862">Zinc</keyword>
<dbReference type="Proteomes" id="UP000242180">
    <property type="component" value="Unassembled WGS sequence"/>
</dbReference>
<evidence type="ECO:0000256" key="1">
    <source>
        <dbReference type="ARBA" id="ARBA00022694"/>
    </source>
</evidence>
<evidence type="ECO:0000256" key="5">
    <source>
        <dbReference type="SAM" id="MobiDB-lite"/>
    </source>
</evidence>
<dbReference type="GO" id="GO:0005655">
    <property type="term" value="C:nucleolar ribonuclease P complex"/>
    <property type="evidence" value="ECO:0007669"/>
    <property type="project" value="TreeGrafter"/>
</dbReference>
<dbReference type="Pfam" id="PF04032">
    <property type="entry name" value="Rpr2"/>
    <property type="match status" value="1"/>
</dbReference>
<feature type="region of interest" description="Disordered" evidence="5">
    <location>
        <begin position="36"/>
        <end position="60"/>
    </location>
</feature>
<comment type="similarity">
    <text evidence="4">Belongs to the eukaryotic/archaeal RNase P protein component 4 family.</text>
</comment>
<evidence type="ECO:0000256" key="3">
    <source>
        <dbReference type="ARBA" id="ARBA00022833"/>
    </source>
</evidence>
<dbReference type="EMBL" id="MCGN01000010">
    <property type="protein sequence ID" value="ORY91816.1"/>
    <property type="molecule type" value="Genomic_DNA"/>
</dbReference>
<keyword evidence="1" id="KW-0819">tRNA processing</keyword>
<dbReference type="STRING" id="13706.A0A1X2H260"/>
<evidence type="ECO:0000256" key="2">
    <source>
        <dbReference type="ARBA" id="ARBA00022723"/>
    </source>
</evidence>
<evidence type="ECO:0000256" key="4">
    <source>
        <dbReference type="ARBA" id="ARBA00038402"/>
    </source>
</evidence>
<proteinExistence type="inferred from homology"/>
<comment type="caution">
    <text evidence="6">The sequence shown here is derived from an EMBL/GenBank/DDBJ whole genome shotgun (WGS) entry which is preliminary data.</text>
</comment>
<gene>
    <name evidence="6" type="ORF">BCR43DRAFT_497315</name>
</gene>
<keyword evidence="7" id="KW-1185">Reference proteome</keyword>
<dbReference type="InterPro" id="IPR007175">
    <property type="entry name" value="Rpr2/Snm1/Rpp21"/>
</dbReference>
<reference evidence="6 7" key="1">
    <citation type="submission" date="2016-07" db="EMBL/GenBank/DDBJ databases">
        <title>Pervasive Adenine N6-methylation of Active Genes in Fungi.</title>
        <authorList>
            <consortium name="DOE Joint Genome Institute"/>
            <person name="Mondo S.J."/>
            <person name="Dannebaum R.O."/>
            <person name="Kuo R.C."/>
            <person name="Labutti K."/>
            <person name="Haridas S."/>
            <person name="Kuo A."/>
            <person name="Salamov A."/>
            <person name="Ahrendt S.R."/>
            <person name="Lipzen A."/>
            <person name="Sullivan W."/>
            <person name="Andreopoulos W.B."/>
            <person name="Clum A."/>
            <person name="Lindquist E."/>
            <person name="Daum C."/>
            <person name="Ramamoorthy G.K."/>
            <person name="Gryganskyi A."/>
            <person name="Culley D."/>
            <person name="Magnuson J.K."/>
            <person name="James T.Y."/>
            <person name="O'Malley M.A."/>
            <person name="Stajich J.E."/>
            <person name="Spatafora J.W."/>
            <person name="Visel A."/>
            <person name="Grigoriev I.V."/>
        </authorList>
    </citation>
    <scope>NUCLEOTIDE SEQUENCE [LARGE SCALE GENOMIC DNA]</scope>
    <source>
        <strain evidence="6 7">NRRL 2496</strain>
    </source>
</reference>
<dbReference type="GO" id="GO:0046872">
    <property type="term" value="F:metal ion binding"/>
    <property type="evidence" value="ECO:0007669"/>
    <property type="project" value="UniProtKB-KW"/>
</dbReference>
<dbReference type="GO" id="GO:0008033">
    <property type="term" value="P:tRNA processing"/>
    <property type="evidence" value="ECO:0007669"/>
    <property type="project" value="UniProtKB-KW"/>
</dbReference>
<evidence type="ECO:0000313" key="6">
    <source>
        <dbReference type="EMBL" id="ORY91816.1"/>
    </source>
</evidence>
<sequence>MGKKKTNNDVNPQHMQTFQRLNFLYQAAALMTLTSVPSNESNSTKTKSSSISEDRTINDGRTSLAPVGRYYNANMKKIAKHLVLRLDPAIKRSVCKRCHTSLIPSKSSNICFKADERPATIVTCKTCGTERRFLARPAHRLFSEKSENILQFVGHIHPAIGSDL</sequence>
<protein>
    <submittedName>
        <fullName evidence="6">RNAse P Rpr2/Rpp21/SNM1 subunit domain-domain-containing protein</fullName>
    </submittedName>
</protein>
<dbReference type="Gene3D" id="6.20.50.20">
    <property type="match status" value="1"/>
</dbReference>
<feature type="compositionally biased region" description="Low complexity" evidence="5">
    <location>
        <begin position="38"/>
        <end position="51"/>
    </location>
</feature>
<accession>A0A1X2H260</accession>
<dbReference type="InParanoid" id="A0A1X2H260"/>